<evidence type="ECO:0000256" key="5">
    <source>
        <dbReference type="ARBA" id="ARBA00022989"/>
    </source>
</evidence>
<dbReference type="OrthoDB" id="3404679at2"/>
<feature type="transmembrane region" description="Helical" evidence="9">
    <location>
        <begin position="204"/>
        <end position="223"/>
    </location>
</feature>
<feature type="transmembrane region" description="Helical" evidence="9">
    <location>
        <begin position="12"/>
        <end position="30"/>
    </location>
</feature>
<evidence type="ECO:0000256" key="7">
    <source>
        <dbReference type="ARBA" id="ARBA00023315"/>
    </source>
</evidence>
<dbReference type="Gene3D" id="3.40.50.1110">
    <property type="entry name" value="SGNH hydrolase"/>
    <property type="match status" value="1"/>
</dbReference>
<evidence type="ECO:0000256" key="4">
    <source>
        <dbReference type="ARBA" id="ARBA00022692"/>
    </source>
</evidence>
<evidence type="ECO:0000256" key="9">
    <source>
        <dbReference type="SAM" id="Phobius"/>
    </source>
</evidence>
<gene>
    <name evidence="11" type="ORF">SAMN04488693_101110</name>
</gene>
<accession>A0A1G8C078</accession>
<dbReference type="RefSeq" id="WP_090584126.1">
    <property type="nucleotide sequence ID" value="NZ_FNDT01000001.1"/>
</dbReference>
<evidence type="ECO:0000313" key="12">
    <source>
        <dbReference type="Proteomes" id="UP000199258"/>
    </source>
</evidence>
<feature type="transmembrane region" description="Helical" evidence="9">
    <location>
        <begin position="172"/>
        <end position="192"/>
    </location>
</feature>
<keyword evidence="7 11" id="KW-0012">Acyltransferase</keyword>
<evidence type="ECO:0000259" key="10">
    <source>
        <dbReference type="Pfam" id="PF01757"/>
    </source>
</evidence>
<name>A0A1G8C078_9MICC</name>
<feature type="compositionally biased region" description="Low complexity" evidence="8">
    <location>
        <begin position="410"/>
        <end position="427"/>
    </location>
</feature>
<keyword evidence="6 9" id="KW-0472">Membrane</keyword>
<feature type="transmembrane region" description="Helical" evidence="9">
    <location>
        <begin position="377"/>
        <end position="398"/>
    </location>
</feature>
<feature type="transmembrane region" description="Helical" evidence="9">
    <location>
        <begin position="305"/>
        <end position="323"/>
    </location>
</feature>
<dbReference type="CDD" id="cd01840">
    <property type="entry name" value="SGNH_hydrolase_yrhL_like"/>
    <property type="match status" value="1"/>
</dbReference>
<dbReference type="SUPFAM" id="SSF52266">
    <property type="entry name" value="SGNH hydrolase"/>
    <property type="match status" value="1"/>
</dbReference>
<reference evidence="11 12" key="1">
    <citation type="submission" date="2016-10" db="EMBL/GenBank/DDBJ databases">
        <authorList>
            <person name="de Groot N.N."/>
        </authorList>
    </citation>
    <scope>NUCLEOTIDE SEQUENCE [LARGE SCALE GENOMIC DNA]</scope>
    <source>
        <strain evidence="11 12">NP_1H</strain>
    </source>
</reference>
<dbReference type="GO" id="GO:0016787">
    <property type="term" value="F:hydrolase activity"/>
    <property type="evidence" value="ECO:0007669"/>
    <property type="project" value="UniProtKB-KW"/>
</dbReference>
<feature type="transmembrane region" description="Helical" evidence="9">
    <location>
        <begin position="138"/>
        <end position="160"/>
    </location>
</feature>
<comment type="subcellular location">
    <subcellularLocation>
        <location evidence="1">Cell membrane</location>
        <topology evidence="1">Multi-pass membrane protein</topology>
    </subcellularLocation>
</comment>
<dbReference type="AlphaFoldDB" id="A0A1G8C078"/>
<protein>
    <submittedName>
        <fullName evidence="11">Peptidoglycan/LPS O-acetylase OafA/YrhL, contains acyltransferase and SGNH-hydrolase domains</fullName>
    </submittedName>
</protein>
<keyword evidence="12" id="KW-1185">Reference proteome</keyword>
<evidence type="ECO:0000256" key="1">
    <source>
        <dbReference type="ARBA" id="ARBA00004651"/>
    </source>
</evidence>
<feature type="transmembrane region" description="Helical" evidence="9">
    <location>
        <begin position="235"/>
        <end position="255"/>
    </location>
</feature>
<evidence type="ECO:0000313" key="11">
    <source>
        <dbReference type="EMBL" id="SDH38856.1"/>
    </source>
</evidence>
<keyword evidence="2" id="KW-1003">Cell membrane</keyword>
<dbReference type="InterPro" id="IPR036514">
    <property type="entry name" value="SGNH_hydro_sf"/>
</dbReference>
<dbReference type="GO" id="GO:0016747">
    <property type="term" value="F:acyltransferase activity, transferring groups other than amino-acyl groups"/>
    <property type="evidence" value="ECO:0007669"/>
    <property type="project" value="InterPro"/>
</dbReference>
<dbReference type="PANTHER" id="PTHR23028:SF53">
    <property type="entry name" value="ACYL_TRANSF_3 DOMAIN-CONTAINING PROTEIN"/>
    <property type="match status" value="1"/>
</dbReference>
<feature type="transmembrane region" description="Helical" evidence="9">
    <location>
        <begin position="78"/>
        <end position="97"/>
    </location>
</feature>
<dbReference type="STRING" id="335973.SAMN04488693_101110"/>
<evidence type="ECO:0000256" key="8">
    <source>
        <dbReference type="SAM" id="MobiDB-lite"/>
    </source>
</evidence>
<sequence>MPENVVRERNKPLDGLRAIAVIAVVSYHLAPGALPGGFLGVDLFFVLSGFLITSLAAEELHRSGRLDLGAFWQRRLRRIVPALIPVVLVSFTLVLLFPTEADRTLKTQAAGAATFSTNWVQVVSGGSYFAESEPPLLLHLWSLAVEEQFYLLWPLLLLALWKLGRGRAGSAVPLPFAFLVLAAALLSGGLMALQFSPGADPSRLYFGTDTHGFGLLLGAWLALAGARTGPLVSEAANRVALPVGLTALGMFFGVLPDDGAAAYQGGMFAFSAVAVLVVALLRHSSGAAAELLSSRTLQWLGRRSYGIYLWHWPWTVLVAGWLPPGADHWAAAAVVPLTLGCAAVSWRYVERPVLARGLRRSGTGYLGSWRARQIRPALVGGTAALASMTVLAGAAVALSPEKTQLEEQLAAGRNAAREAAAAAARTPAPEPAPAPSTPAEGQDEPAQSALDGKAVTAIGDSVMLAAAPQLVESLPGIDVQAEVGRQMTDAPGFAAELERQGRLRQVVVIGLGTNGEFDPAVLDELLEAIGPDRRLVLITAHGERPWIPSVNDALRAFAENRDNVELRDWDAASRQATDFAPDGIHPGPQGGAVYADLMRSGE</sequence>
<organism evidence="11 12">
    <name type="scientific">Arthrobacter subterraneus</name>
    <dbReference type="NCBI Taxonomy" id="335973"/>
    <lineage>
        <taxon>Bacteria</taxon>
        <taxon>Bacillati</taxon>
        <taxon>Actinomycetota</taxon>
        <taxon>Actinomycetes</taxon>
        <taxon>Micrococcales</taxon>
        <taxon>Micrococcaceae</taxon>
        <taxon>Arthrobacter</taxon>
    </lineage>
</organism>
<keyword evidence="11" id="KW-0378">Hydrolase</keyword>
<dbReference type="GO" id="GO:0009103">
    <property type="term" value="P:lipopolysaccharide biosynthetic process"/>
    <property type="evidence" value="ECO:0007669"/>
    <property type="project" value="TreeGrafter"/>
</dbReference>
<dbReference type="Pfam" id="PF01757">
    <property type="entry name" value="Acyl_transf_3"/>
    <property type="match status" value="1"/>
</dbReference>
<feature type="transmembrane region" description="Helical" evidence="9">
    <location>
        <begin position="261"/>
        <end position="284"/>
    </location>
</feature>
<dbReference type="PANTHER" id="PTHR23028">
    <property type="entry name" value="ACETYLTRANSFERASE"/>
    <property type="match status" value="1"/>
</dbReference>
<feature type="transmembrane region" description="Helical" evidence="9">
    <location>
        <begin position="36"/>
        <end position="57"/>
    </location>
</feature>
<dbReference type="EMBL" id="FNDT01000001">
    <property type="protein sequence ID" value="SDH38856.1"/>
    <property type="molecule type" value="Genomic_DNA"/>
</dbReference>
<keyword evidence="5 9" id="KW-1133">Transmembrane helix</keyword>
<evidence type="ECO:0000256" key="2">
    <source>
        <dbReference type="ARBA" id="ARBA00022475"/>
    </source>
</evidence>
<feature type="domain" description="Acyltransferase 3" evidence="10">
    <location>
        <begin position="13"/>
        <end position="346"/>
    </location>
</feature>
<dbReference type="InterPro" id="IPR002656">
    <property type="entry name" value="Acyl_transf_3_dom"/>
</dbReference>
<dbReference type="InterPro" id="IPR050879">
    <property type="entry name" value="Acyltransferase_3"/>
</dbReference>
<evidence type="ECO:0000256" key="3">
    <source>
        <dbReference type="ARBA" id="ARBA00022679"/>
    </source>
</evidence>
<evidence type="ECO:0000256" key="6">
    <source>
        <dbReference type="ARBA" id="ARBA00023136"/>
    </source>
</evidence>
<proteinExistence type="predicted"/>
<feature type="transmembrane region" description="Helical" evidence="9">
    <location>
        <begin position="329"/>
        <end position="349"/>
    </location>
</feature>
<dbReference type="Proteomes" id="UP000199258">
    <property type="component" value="Unassembled WGS sequence"/>
</dbReference>
<feature type="region of interest" description="Disordered" evidence="8">
    <location>
        <begin position="407"/>
        <end position="449"/>
    </location>
</feature>
<dbReference type="GO" id="GO:0005886">
    <property type="term" value="C:plasma membrane"/>
    <property type="evidence" value="ECO:0007669"/>
    <property type="project" value="UniProtKB-SubCell"/>
</dbReference>
<keyword evidence="4 9" id="KW-0812">Transmembrane</keyword>
<keyword evidence="3 11" id="KW-0808">Transferase</keyword>